<dbReference type="OrthoDB" id="2789670at2759"/>
<accession>A0A2A9PAM7</accession>
<dbReference type="AlphaFoldDB" id="A0A2A9PAM7"/>
<keyword evidence="7" id="KW-0503">Monooxygenase</keyword>
<dbReference type="InterPro" id="IPR036396">
    <property type="entry name" value="Cyt_P450_sf"/>
</dbReference>
<dbReference type="PANTHER" id="PTHR46300:SF7">
    <property type="entry name" value="P450, PUTATIVE (EUROFUNG)-RELATED"/>
    <property type="match status" value="1"/>
</dbReference>
<evidence type="ECO:0000256" key="8">
    <source>
        <dbReference type="PIRSR" id="PIRSR602401-1"/>
    </source>
</evidence>
<keyword evidence="9" id="KW-0812">Transmembrane</keyword>
<reference evidence="10 11" key="2">
    <citation type="journal article" date="2017" name="Sci. Rep.">
        <title>Ant-infecting Ophiocordyceps genomes reveal a high diversity of potential behavioral manipulation genes and a possible major role for enterotoxins.</title>
        <authorList>
            <person name="de Bekker C."/>
            <person name="Ohm R.A."/>
            <person name="Evans H.C."/>
            <person name="Brachmann A."/>
            <person name="Hughes D.P."/>
        </authorList>
    </citation>
    <scope>NUCLEOTIDE SEQUENCE [LARGE SCALE GENOMIC DNA]</scope>
    <source>
        <strain evidence="10 11">SC16a</strain>
    </source>
</reference>
<dbReference type="PRINTS" id="PR00463">
    <property type="entry name" value="EP450I"/>
</dbReference>
<evidence type="ECO:0000256" key="1">
    <source>
        <dbReference type="ARBA" id="ARBA00001971"/>
    </source>
</evidence>
<evidence type="ECO:0000313" key="10">
    <source>
        <dbReference type="EMBL" id="PFH57953.1"/>
    </source>
</evidence>
<dbReference type="EMBL" id="LAZP02000346">
    <property type="protein sequence ID" value="PFH57953.1"/>
    <property type="molecule type" value="Genomic_DNA"/>
</dbReference>
<evidence type="ECO:0008006" key="12">
    <source>
        <dbReference type="Google" id="ProtNLM"/>
    </source>
</evidence>
<comment type="similarity">
    <text evidence="2">Belongs to the cytochrome P450 family.</text>
</comment>
<evidence type="ECO:0000256" key="6">
    <source>
        <dbReference type="ARBA" id="ARBA00023004"/>
    </source>
</evidence>
<evidence type="ECO:0000256" key="4">
    <source>
        <dbReference type="ARBA" id="ARBA00022723"/>
    </source>
</evidence>
<sequence>MDSETSDRPGVLGLLRGPMGKVIMLGLCVLMVYRFIVSRKSRARLPPGPRGLPLVGNIRDLPPKGVPQYQHWLKHKDTYGPLSSITILGHNLIIIHDRAAAHHIMEINAVKTAGRPLISHGIKAAGFDNSFTLQQHDESHRQNKKFVHQEMGTVIAAARYHDIQEAEVRQLLVSALEKPHATWRHFKTLTGAIILKVVYGYSVERNKPDPWVNLIEGAARNFAAATVPLSWPVDIFPFLEYLPDGFPATGYRKTFRRWRETTLKVANMPFRYVMQNMKNGTHQPSLVSRMIESRMADESGYSDAQNANLSQEAEHGIKWTAETLYGAGSDTATAAMRGFFLAMLMFPEKQRKAQEEIDRVVGSDRLPSWQDRKDLPYIEAMCMETHRWYTVVPMGLAHSVEDDMTYEGYLIPKGAHLLPAVWWFCHDPDVYQDPSAFRPERFLESNEPDPRSVTFGFGRRVCSGQRLAEASLFMTVSQMLAVFNIEKAMDDNKRPIEVESEYSAGVIAHPKQVPYRIVPRSAKHEELIRMIKTE</sequence>
<keyword evidence="9" id="KW-0472">Membrane</keyword>
<protein>
    <recommendedName>
        <fullName evidence="12">Cytochrome P450</fullName>
    </recommendedName>
</protein>
<proteinExistence type="inferred from homology"/>
<dbReference type="Pfam" id="PF00067">
    <property type="entry name" value="p450"/>
    <property type="match status" value="1"/>
</dbReference>
<dbReference type="GO" id="GO:0004497">
    <property type="term" value="F:monooxygenase activity"/>
    <property type="evidence" value="ECO:0007669"/>
    <property type="project" value="UniProtKB-KW"/>
</dbReference>
<keyword evidence="4 8" id="KW-0479">Metal-binding</keyword>
<dbReference type="Proteomes" id="UP000037136">
    <property type="component" value="Unassembled WGS sequence"/>
</dbReference>
<keyword evidence="9" id="KW-1133">Transmembrane helix</keyword>
<dbReference type="PANTHER" id="PTHR46300">
    <property type="entry name" value="P450, PUTATIVE (EUROFUNG)-RELATED-RELATED"/>
    <property type="match status" value="1"/>
</dbReference>
<feature type="transmembrane region" description="Helical" evidence="9">
    <location>
        <begin position="20"/>
        <end position="37"/>
    </location>
</feature>
<dbReference type="PRINTS" id="PR00385">
    <property type="entry name" value="P450"/>
</dbReference>
<evidence type="ECO:0000256" key="5">
    <source>
        <dbReference type="ARBA" id="ARBA00023002"/>
    </source>
</evidence>
<dbReference type="InterPro" id="IPR001128">
    <property type="entry name" value="Cyt_P450"/>
</dbReference>
<dbReference type="Gene3D" id="1.10.630.10">
    <property type="entry name" value="Cytochrome P450"/>
    <property type="match status" value="1"/>
</dbReference>
<feature type="binding site" description="axial binding residue" evidence="8">
    <location>
        <position position="462"/>
    </location>
    <ligand>
        <name>heme</name>
        <dbReference type="ChEBI" id="CHEBI:30413"/>
    </ligand>
    <ligandPart>
        <name>Fe</name>
        <dbReference type="ChEBI" id="CHEBI:18248"/>
    </ligandPart>
</feature>
<dbReference type="SUPFAM" id="SSF48264">
    <property type="entry name" value="Cytochrome P450"/>
    <property type="match status" value="1"/>
</dbReference>
<dbReference type="CDD" id="cd11065">
    <property type="entry name" value="CYP64-like"/>
    <property type="match status" value="1"/>
</dbReference>
<dbReference type="InterPro" id="IPR050364">
    <property type="entry name" value="Cytochrome_P450_fung"/>
</dbReference>
<evidence type="ECO:0000256" key="9">
    <source>
        <dbReference type="SAM" id="Phobius"/>
    </source>
</evidence>
<evidence type="ECO:0000256" key="3">
    <source>
        <dbReference type="ARBA" id="ARBA00022617"/>
    </source>
</evidence>
<comment type="cofactor">
    <cofactor evidence="1 8">
        <name>heme</name>
        <dbReference type="ChEBI" id="CHEBI:30413"/>
    </cofactor>
</comment>
<dbReference type="GO" id="GO:0020037">
    <property type="term" value="F:heme binding"/>
    <property type="evidence" value="ECO:0007669"/>
    <property type="project" value="InterPro"/>
</dbReference>
<reference evidence="10 11" key="1">
    <citation type="journal article" date="2015" name="BMC Genomics">
        <title>Gene expression during zombie ant biting behavior reflects the complexity underlying fungal parasitic behavioral manipulation.</title>
        <authorList>
            <person name="de Bekker C."/>
            <person name="Ohm R.A."/>
            <person name="Loreto R.G."/>
            <person name="Sebastian A."/>
            <person name="Albert I."/>
            <person name="Merrow M."/>
            <person name="Brachmann A."/>
            <person name="Hughes D.P."/>
        </authorList>
    </citation>
    <scope>NUCLEOTIDE SEQUENCE [LARGE SCALE GENOMIC DNA]</scope>
    <source>
        <strain evidence="10 11">SC16a</strain>
    </source>
</reference>
<keyword evidence="5" id="KW-0560">Oxidoreductase</keyword>
<dbReference type="STRING" id="268505.A0A2A9PAM7"/>
<keyword evidence="3 8" id="KW-0349">Heme</keyword>
<name>A0A2A9PAM7_OPHUN</name>
<organism evidence="10 11">
    <name type="scientific">Ophiocordyceps unilateralis</name>
    <name type="common">Zombie-ant fungus</name>
    <name type="synonym">Torrubia unilateralis</name>
    <dbReference type="NCBI Taxonomy" id="268505"/>
    <lineage>
        <taxon>Eukaryota</taxon>
        <taxon>Fungi</taxon>
        <taxon>Dikarya</taxon>
        <taxon>Ascomycota</taxon>
        <taxon>Pezizomycotina</taxon>
        <taxon>Sordariomycetes</taxon>
        <taxon>Hypocreomycetidae</taxon>
        <taxon>Hypocreales</taxon>
        <taxon>Ophiocordycipitaceae</taxon>
        <taxon>Ophiocordyceps</taxon>
    </lineage>
</organism>
<keyword evidence="11" id="KW-1185">Reference proteome</keyword>
<keyword evidence="6 8" id="KW-0408">Iron</keyword>
<dbReference type="GO" id="GO:0005506">
    <property type="term" value="F:iron ion binding"/>
    <property type="evidence" value="ECO:0007669"/>
    <property type="project" value="InterPro"/>
</dbReference>
<dbReference type="InterPro" id="IPR002401">
    <property type="entry name" value="Cyt_P450_E_grp-I"/>
</dbReference>
<evidence type="ECO:0000313" key="11">
    <source>
        <dbReference type="Proteomes" id="UP000037136"/>
    </source>
</evidence>
<comment type="caution">
    <text evidence="10">The sequence shown here is derived from an EMBL/GenBank/DDBJ whole genome shotgun (WGS) entry which is preliminary data.</text>
</comment>
<gene>
    <name evidence="10" type="ORF">XA68_14347</name>
</gene>
<evidence type="ECO:0000256" key="2">
    <source>
        <dbReference type="ARBA" id="ARBA00010617"/>
    </source>
</evidence>
<dbReference type="GO" id="GO:0016705">
    <property type="term" value="F:oxidoreductase activity, acting on paired donors, with incorporation or reduction of molecular oxygen"/>
    <property type="evidence" value="ECO:0007669"/>
    <property type="project" value="InterPro"/>
</dbReference>
<evidence type="ECO:0000256" key="7">
    <source>
        <dbReference type="ARBA" id="ARBA00023033"/>
    </source>
</evidence>